<gene>
    <name evidence="2" type="primary">A07g503450.1_BraROA</name>
    <name evidence="2" type="ORF">IGI04_026257</name>
</gene>
<proteinExistence type="predicted"/>
<organism evidence="2 3">
    <name type="scientific">Brassica rapa subsp. trilocularis</name>
    <dbReference type="NCBI Taxonomy" id="1813537"/>
    <lineage>
        <taxon>Eukaryota</taxon>
        <taxon>Viridiplantae</taxon>
        <taxon>Streptophyta</taxon>
        <taxon>Embryophyta</taxon>
        <taxon>Tracheophyta</taxon>
        <taxon>Spermatophyta</taxon>
        <taxon>Magnoliopsida</taxon>
        <taxon>eudicotyledons</taxon>
        <taxon>Gunneridae</taxon>
        <taxon>Pentapetalae</taxon>
        <taxon>rosids</taxon>
        <taxon>malvids</taxon>
        <taxon>Brassicales</taxon>
        <taxon>Brassicaceae</taxon>
        <taxon>Brassiceae</taxon>
        <taxon>Brassica</taxon>
    </lineage>
</organism>
<comment type="caution">
    <text evidence="2">The sequence shown here is derived from an EMBL/GenBank/DDBJ whole genome shotgun (WGS) entry which is preliminary data.</text>
</comment>
<accession>A0ABQ7KY67</accession>
<keyword evidence="3" id="KW-1185">Reference proteome</keyword>
<evidence type="ECO:0000313" key="3">
    <source>
        <dbReference type="Proteomes" id="UP000823674"/>
    </source>
</evidence>
<evidence type="ECO:0008006" key="4">
    <source>
        <dbReference type="Google" id="ProtNLM"/>
    </source>
</evidence>
<evidence type="ECO:0000313" key="2">
    <source>
        <dbReference type="EMBL" id="KAG5378415.1"/>
    </source>
</evidence>
<sequence length="347" mass="38083">MPPSLTNLKNKFEINLSPSSFHRFFFSSLRRRRRRLSVVVSPSLSSSTMEVLCICGQWISKESLQWEFLVDLKRNASIISIEEDLLYEDLMKIVSEDFSVKEEEISLSYGFSLDMKCIIESFPPLSIGNTRQLRTFISKTRAFDGTCRLCVKVSTDPVSCNTQASDTFASTVPLNANPAILSTVQSEKQSLLYEGVSTVPLNALPDFSTDSASCNIQASDTFASTVPLNANPVILPTVQSEKQSFLYEGVSTVPLNALPDFSPVHIGLSPNTRVVGDIKLSTSTYPENIDELSCPPPATKKKSGRPPTKRKRSVGEFGVPGSKSQSHKCSRCGTGGHNKITCQRPIG</sequence>
<protein>
    <recommendedName>
        <fullName evidence="4">CCHC-type domain-containing protein</fullName>
    </recommendedName>
</protein>
<feature type="compositionally biased region" description="Basic residues" evidence="1">
    <location>
        <begin position="299"/>
        <end position="312"/>
    </location>
</feature>
<reference evidence="2 3" key="1">
    <citation type="submission" date="2021-03" db="EMBL/GenBank/DDBJ databases">
        <authorList>
            <person name="King G.J."/>
            <person name="Bancroft I."/>
            <person name="Baten A."/>
            <person name="Bloomfield J."/>
            <person name="Borpatragohain P."/>
            <person name="He Z."/>
            <person name="Irish N."/>
            <person name="Irwin J."/>
            <person name="Liu K."/>
            <person name="Mauleon R.P."/>
            <person name="Moore J."/>
            <person name="Morris R."/>
            <person name="Ostergaard L."/>
            <person name="Wang B."/>
            <person name="Wells R."/>
        </authorList>
    </citation>
    <scope>NUCLEOTIDE SEQUENCE [LARGE SCALE GENOMIC DNA]</scope>
    <source>
        <strain evidence="2">R-o-18</strain>
        <tissue evidence="2">Leaf</tissue>
    </source>
</reference>
<evidence type="ECO:0000256" key="1">
    <source>
        <dbReference type="SAM" id="MobiDB-lite"/>
    </source>
</evidence>
<dbReference type="EMBL" id="JADBGQ010000009">
    <property type="protein sequence ID" value="KAG5378415.1"/>
    <property type="molecule type" value="Genomic_DNA"/>
</dbReference>
<feature type="region of interest" description="Disordered" evidence="1">
    <location>
        <begin position="289"/>
        <end position="347"/>
    </location>
</feature>
<name>A0ABQ7KY67_BRACM</name>
<dbReference type="Proteomes" id="UP000823674">
    <property type="component" value="Chromosome A07"/>
</dbReference>